<dbReference type="Proteomes" id="UP000228681">
    <property type="component" value="Unassembled WGS sequence"/>
</dbReference>
<proteinExistence type="predicted"/>
<comment type="caution">
    <text evidence="2">The sequence shown here is derived from an EMBL/GenBank/DDBJ whole genome shotgun (WGS) entry which is preliminary data.</text>
</comment>
<evidence type="ECO:0000313" key="3">
    <source>
        <dbReference type="Proteomes" id="UP000228681"/>
    </source>
</evidence>
<keyword evidence="1" id="KW-0812">Transmembrane</keyword>
<feature type="transmembrane region" description="Helical" evidence="1">
    <location>
        <begin position="6"/>
        <end position="24"/>
    </location>
</feature>
<accession>A0A2G9Z0Z8</accession>
<name>A0A2G9Z0Z8_9BACT</name>
<evidence type="ECO:0000313" key="2">
    <source>
        <dbReference type="EMBL" id="PIP25176.1"/>
    </source>
</evidence>
<dbReference type="EMBL" id="PCRS01000001">
    <property type="protein sequence ID" value="PIP25176.1"/>
    <property type="molecule type" value="Genomic_DNA"/>
</dbReference>
<gene>
    <name evidence="2" type="ORF">COX34_00015</name>
</gene>
<keyword evidence="1" id="KW-1133">Transmembrane helix</keyword>
<organism evidence="2 3">
    <name type="scientific">Candidatus Nealsonbacteria bacterium CG23_combo_of_CG06-09_8_20_14_all_36_12</name>
    <dbReference type="NCBI Taxonomy" id="1974718"/>
    <lineage>
        <taxon>Bacteria</taxon>
        <taxon>Candidatus Nealsoniibacteriota</taxon>
    </lineage>
</organism>
<sequence>MNKKLLIILIVVILVVAGLVYYFWYQKGKKTGLEVTIPTLPKAAVTNPLEKMPETNPFDKAINPFKTLYKNPFK</sequence>
<protein>
    <submittedName>
        <fullName evidence="2">Uncharacterized protein</fullName>
    </submittedName>
</protein>
<keyword evidence="1" id="KW-0472">Membrane</keyword>
<evidence type="ECO:0000256" key="1">
    <source>
        <dbReference type="SAM" id="Phobius"/>
    </source>
</evidence>
<reference evidence="2 3" key="1">
    <citation type="submission" date="2017-09" db="EMBL/GenBank/DDBJ databases">
        <title>Depth-based differentiation of microbial function through sediment-hosted aquifers and enrichment of novel symbionts in the deep terrestrial subsurface.</title>
        <authorList>
            <person name="Probst A.J."/>
            <person name="Ladd B."/>
            <person name="Jarett J.K."/>
            <person name="Geller-Mcgrath D.E."/>
            <person name="Sieber C.M."/>
            <person name="Emerson J.B."/>
            <person name="Anantharaman K."/>
            <person name="Thomas B.C."/>
            <person name="Malmstrom R."/>
            <person name="Stieglmeier M."/>
            <person name="Klingl A."/>
            <person name="Woyke T."/>
            <person name="Ryan C.M."/>
            <person name="Banfield J.F."/>
        </authorList>
    </citation>
    <scope>NUCLEOTIDE SEQUENCE [LARGE SCALE GENOMIC DNA]</scope>
    <source>
        <strain evidence="2">CG23_combo_of_CG06-09_8_20_14_all_36_12</strain>
    </source>
</reference>
<dbReference type="AlphaFoldDB" id="A0A2G9Z0Z8"/>